<feature type="region of interest" description="Disordered" evidence="1">
    <location>
        <begin position="1"/>
        <end position="31"/>
    </location>
</feature>
<keyword evidence="3" id="KW-1185">Reference proteome</keyword>
<dbReference type="EMBL" id="JBHTBJ010000005">
    <property type="protein sequence ID" value="MFC7274300.1"/>
    <property type="molecule type" value="Genomic_DNA"/>
</dbReference>
<evidence type="ECO:0000313" key="3">
    <source>
        <dbReference type="Proteomes" id="UP001596548"/>
    </source>
</evidence>
<comment type="caution">
    <text evidence="2">The sequence shown here is derived from an EMBL/GenBank/DDBJ whole genome shotgun (WGS) entry which is preliminary data.</text>
</comment>
<evidence type="ECO:0000256" key="1">
    <source>
        <dbReference type="SAM" id="MobiDB-lite"/>
    </source>
</evidence>
<accession>A0ABW2HME9</accession>
<gene>
    <name evidence="2" type="ORF">ACFQS1_09935</name>
</gene>
<dbReference type="Proteomes" id="UP001596548">
    <property type="component" value="Unassembled WGS sequence"/>
</dbReference>
<dbReference type="RefSeq" id="WP_378966053.1">
    <property type="nucleotide sequence ID" value="NZ_JBHTBJ010000005.1"/>
</dbReference>
<sequence>MAAQNKLPGTDVRGGAGARPSTGVAPDKGPHAVSELLADRAAAPSPFGDDLTFPLPVEHLTYIPSTPA</sequence>
<evidence type="ECO:0000313" key="2">
    <source>
        <dbReference type="EMBL" id="MFC7274300.1"/>
    </source>
</evidence>
<name>A0ABW2HME9_9ACTN</name>
<organism evidence="2 3">
    <name type="scientific">Paractinoplanes rhizophilus</name>
    <dbReference type="NCBI Taxonomy" id="1416877"/>
    <lineage>
        <taxon>Bacteria</taxon>
        <taxon>Bacillati</taxon>
        <taxon>Actinomycetota</taxon>
        <taxon>Actinomycetes</taxon>
        <taxon>Micromonosporales</taxon>
        <taxon>Micromonosporaceae</taxon>
        <taxon>Paractinoplanes</taxon>
    </lineage>
</organism>
<proteinExistence type="predicted"/>
<protein>
    <submittedName>
        <fullName evidence="2">Uncharacterized protein</fullName>
    </submittedName>
</protein>
<reference evidence="3" key="1">
    <citation type="journal article" date="2019" name="Int. J. Syst. Evol. Microbiol.">
        <title>The Global Catalogue of Microorganisms (GCM) 10K type strain sequencing project: providing services to taxonomists for standard genome sequencing and annotation.</title>
        <authorList>
            <consortium name="The Broad Institute Genomics Platform"/>
            <consortium name="The Broad Institute Genome Sequencing Center for Infectious Disease"/>
            <person name="Wu L."/>
            <person name="Ma J."/>
        </authorList>
    </citation>
    <scope>NUCLEOTIDE SEQUENCE [LARGE SCALE GENOMIC DNA]</scope>
    <source>
        <strain evidence="3">XZYJT-10</strain>
    </source>
</reference>